<sequence length="120" mass="13960">MNDKFPSNQIHEHVGFSLTEKRILVGYCRHSFLDRWSWYFVYLFPMLLFAGYGLLKHDILALAVAFGALFIFVIWVLYSGIKGVEHLRNILAKYDAYIARLETERADPFVGQETPREGTE</sequence>
<evidence type="ECO:0000256" key="1">
    <source>
        <dbReference type="SAM" id="Phobius"/>
    </source>
</evidence>
<dbReference type="Proteomes" id="UP000030700">
    <property type="component" value="Unassembled WGS sequence"/>
</dbReference>
<feature type="transmembrane region" description="Helical" evidence="1">
    <location>
        <begin position="59"/>
        <end position="78"/>
    </location>
</feature>
<proteinExistence type="predicted"/>
<name>A0A0S6VPZ3_9BACT</name>
<keyword evidence="1" id="KW-0472">Membrane</keyword>
<gene>
    <name evidence="2" type="ORF">U14_00381</name>
</gene>
<keyword evidence="1" id="KW-0812">Transmembrane</keyword>
<reference evidence="2" key="1">
    <citation type="journal article" date="2015" name="PeerJ">
        <title>First genomic representation of candidate bacterial phylum KSB3 points to enhanced environmental sensing as a trigger of wastewater bulking.</title>
        <authorList>
            <person name="Sekiguchi Y."/>
            <person name="Ohashi A."/>
            <person name="Parks D.H."/>
            <person name="Yamauchi T."/>
            <person name="Tyson G.W."/>
            <person name="Hugenholtz P."/>
        </authorList>
    </citation>
    <scope>NUCLEOTIDE SEQUENCE [LARGE SCALE GENOMIC DNA]</scope>
</reference>
<accession>A0A0S6VPZ3</accession>
<dbReference type="HOGENOM" id="CLU_2045076_0_0_0"/>
<evidence type="ECO:0000313" key="2">
    <source>
        <dbReference type="EMBL" id="GAK49163.1"/>
    </source>
</evidence>
<evidence type="ECO:0000313" key="3">
    <source>
        <dbReference type="Proteomes" id="UP000030700"/>
    </source>
</evidence>
<dbReference type="AlphaFoldDB" id="A0A0S6VPZ3"/>
<feature type="transmembrane region" description="Helical" evidence="1">
    <location>
        <begin position="36"/>
        <end position="53"/>
    </location>
</feature>
<organism evidence="2">
    <name type="scientific">Candidatus Moduliflexus flocculans</name>
    <dbReference type="NCBI Taxonomy" id="1499966"/>
    <lineage>
        <taxon>Bacteria</taxon>
        <taxon>Candidatus Moduliflexota</taxon>
        <taxon>Candidatus Moduliflexia</taxon>
        <taxon>Candidatus Moduliflexales</taxon>
        <taxon>Candidatus Moduliflexaceae</taxon>
    </lineage>
</organism>
<keyword evidence="3" id="KW-1185">Reference proteome</keyword>
<protein>
    <submittedName>
        <fullName evidence="2">Uncharacterized protein</fullName>
    </submittedName>
</protein>
<dbReference type="EMBL" id="DF820455">
    <property type="protein sequence ID" value="GAK49163.1"/>
    <property type="molecule type" value="Genomic_DNA"/>
</dbReference>
<keyword evidence="1" id="KW-1133">Transmembrane helix</keyword>